<evidence type="ECO:0000313" key="1">
    <source>
        <dbReference type="EMBL" id="KAB1068221.1"/>
    </source>
</evidence>
<comment type="caution">
    <text evidence="1">The sequence shown here is derived from an EMBL/GenBank/DDBJ whole genome shotgun (WGS) entry which is preliminary data.</text>
</comment>
<keyword evidence="1" id="KW-0489">Methyltransferase</keyword>
<dbReference type="Proteomes" id="UP000441333">
    <property type="component" value="Unassembled WGS sequence"/>
</dbReference>
<name>A0A6N6MHH8_9FLAO</name>
<dbReference type="RefSeq" id="WP_150938359.1">
    <property type="nucleotide sequence ID" value="NZ_WAAT01000039.1"/>
</dbReference>
<accession>A0A6N6MHH8</accession>
<dbReference type="EMBL" id="WAAT01000039">
    <property type="protein sequence ID" value="KAB1068221.1"/>
    <property type="molecule type" value="Genomic_DNA"/>
</dbReference>
<organism evidence="1 2">
    <name type="scientific">Pseudotamlana haliotis</name>
    <dbReference type="NCBI Taxonomy" id="2614804"/>
    <lineage>
        <taxon>Bacteria</taxon>
        <taxon>Pseudomonadati</taxon>
        <taxon>Bacteroidota</taxon>
        <taxon>Flavobacteriia</taxon>
        <taxon>Flavobacteriales</taxon>
        <taxon>Flavobacteriaceae</taxon>
        <taxon>Pseudotamlana</taxon>
    </lineage>
</organism>
<protein>
    <submittedName>
        <fullName evidence="1">Class I SAM-dependent methyltransferase</fullName>
    </submittedName>
</protein>
<sequence>MYNTLKKNIKTLIPKRFLHKNELFIRKFYAAFYKGNKHECPVCSHQIKQFITLENNDLLCPFCGSISRNRRLWILLQEHLTGKMLHFSPSRSLFRNLKNTDTLDYYSSDFENEFIADYKFDITNINQESEKFDTIICYHILEHIVYDSKAMSELYRVLKKTGTVFIQTPFKDGDIYEDDNITSPQDREKYFGQHDHVRIYSAEGLKKRLKAAGFKVAIKSFNNPEADFYNGFKSPETVLVASKL</sequence>
<dbReference type="GO" id="GO:0032259">
    <property type="term" value="P:methylation"/>
    <property type="evidence" value="ECO:0007669"/>
    <property type="project" value="UniProtKB-KW"/>
</dbReference>
<dbReference type="AlphaFoldDB" id="A0A6N6MHH8"/>
<dbReference type="Gene3D" id="3.40.50.150">
    <property type="entry name" value="Vaccinia Virus protein VP39"/>
    <property type="match status" value="1"/>
</dbReference>
<reference evidence="1 2" key="1">
    <citation type="submission" date="2019-09" db="EMBL/GenBank/DDBJ databases">
        <authorList>
            <person name="Cao W.R."/>
        </authorList>
    </citation>
    <scope>NUCLEOTIDE SEQUENCE [LARGE SCALE GENOMIC DNA]</scope>
    <source>
        <strain evidence="1 2">B1N29</strain>
    </source>
</reference>
<dbReference type="Pfam" id="PF13489">
    <property type="entry name" value="Methyltransf_23"/>
    <property type="match status" value="1"/>
</dbReference>
<dbReference type="SUPFAM" id="SSF53335">
    <property type="entry name" value="S-adenosyl-L-methionine-dependent methyltransferases"/>
    <property type="match status" value="1"/>
</dbReference>
<dbReference type="InterPro" id="IPR029063">
    <property type="entry name" value="SAM-dependent_MTases_sf"/>
</dbReference>
<keyword evidence="2" id="KW-1185">Reference proteome</keyword>
<gene>
    <name evidence="1" type="ORF">F6U93_07355</name>
</gene>
<evidence type="ECO:0000313" key="2">
    <source>
        <dbReference type="Proteomes" id="UP000441333"/>
    </source>
</evidence>
<dbReference type="GO" id="GO:0008168">
    <property type="term" value="F:methyltransferase activity"/>
    <property type="evidence" value="ECO:0007669"/>
    <property type="project" value="UniProtKB-KW"/>
</dbReference>
<proteinExistence type="predicted"/>
<keyword evidence="1" id="KW-0808">Transferase</keyword>